<dbReference type="FunFam" id="2.60.40.180:FF:000005">
    <property type="entry name" value="5-hydroxyisourate hydrolase"/>
    <property type="match status" value="1"/>
</dbReference>
<comment type="catalytic activity">
    <reaction evidence="1 8">
        <text>5-hydroxyisourate + H2O = 5-hydroxy-2-oxo-4-ureido-2,5-dihydro-1H-imidazole-5-carboxylate + H(+)</text>
        <dbReference type="Rhea" id="RHEA:23736"/>
        <dbReference type="ChEBI" id="CHEBI:15377"/>
        <dbReference type="ChEBI" id="CHEBI:15378"/>
        <dbReference type="ChEBI" id="CHEBI:18072"/>
        <dbReference type="ChEBI" id="CHEBI:58639"/>
        <dbReference type="EC" id="3.5.2.17"/>
    </reaction>
</comment>
<evidence type="ECO:0000256" key="3">
    <source>
        <dbReference type="ARBA" id="ARBA00009850"/>
    </source>
</evidence>
<evidence type="ECO:0000256" key="7">
    <source>
        <dbReference type="PIRSR" id="PIRSR600895-51"/>
    </source>
</evidence>
<reference evidence="10" key="1">
    <citation type="journal article" date="2016" name="Front. Microbiol.">
        <title>Genome Sequence of the Piezophilic, Mesophilic Sulfate-Reducing Bacterium Desulfovibrio indicus J2T.</title>
        <authorList>
            <person name="Cao J."/>
            <person name="Maignien L."/>
            <person name="Shao Z."/>
            <person name="Alain K."/>
            <person name="Jebbar M."/>
        </authorList>
    </citation>
    <scope>NUCLEOTIDE SEQUENCE</scope>
    <source>
        <strain evidence="10">DSM 16372</strain>
    </source>
</reference>
<dbReference type="SUPFAM" id="SSF49472">
    <property type="entry name" value="Transthyretin (synonym: prealbumin)"/>
    <property type="match status" value="1"/>
</dbReference>
<comment type="similarity">
    <text evidence="3 8">Belongs to the transthyretin family. 5-hydroxyisourate hydrolase subfamily.</text>
</comment>
<keyword evidence="11" id="KW-1185">Reference proteome</keyword>
<dbReference type="NCBIfam" id="TIGR02962">
    <property type="entry name" value="hdxy_isourate"/>
    <property type="match status" value="1"/>
</dbReference>
<dbReference type="InterPro" id="IPR014306">
    <property type="entry name" value="Hydroxyisourate_hydrolase"/>
</dbReference>
<dbReference type="CDD" id="cd05822">
    <property type="entry name" value="TLP_HIUase"/>
    <property type="match status" value="1"/>
</dbReference>
<sequence>MGRLSTHVLDTTTGKPAAGVTIVLRRLRSDGASERLAETVTNSDGRTDAPLLSGDALAVGTYELTFHIGPYFRGREELGLADPPFLDAVPIRFGIASPDGHYHVPLLVSPWAFSTYRGS</sequence>
<gene>
    <name evidence="10" type="primary">pucM</name>
    <name evidence="10" type="ORF">BHAOGJBA_6107</name>
</gene>
<evidence type="ECO:0000313" key="11">
    <source>
        <dbReference type="Proteomes" id="UP001055247"/>
    </source>
</evidence>
<keyword evidence="5 8" id="KW-0659">Purine metabolism</keyword>
<dbReference type="PANTHER" id="PTHR10395">
    <property type="entry name" value="URICASE AND TRANSTHYRETIN-RELATED"/>
    <property type="match status" value="1"/>
</dbReference>
<dbReference type="InterPro" id="IPR000895">
    <property type="entry name" value="Transthyretin/HIU_hydrolase"/>
</dbReference>
<dbReference type="Proteomes" id="UP001055247">
    <property type="component" value="Unassembled WGS sequence"/>
</dbReference>
<evidence type="ECO:0000256" key="2">
    <source>
        <dbReference type="ARBA" id="ARBA00002704"/>
    </source>
</evidence>
<dbReference type="GO" id="GO:0033971">
    <property type="term" value="F:hydroxyisourate hydrolase activity"/>
    <property type="evidence" value="ECO:0007669"/>
    <property type="project" value="UniProtKB-EC"/>
</dbReference>
<dbReference type="AlphaFoldDB" id="A0AAV4ZWX3"/>
<evidence type="ECO:0000256" key="5">
    <source>
        <dbReference type="ARBA" id="ARBA00022631"/>
    </source>
</evidence>
<feature type="binding site" evidence="7">
    <location>
        <position position="116"/>
    </location>
    <ligand>
        <name>substrate</name>
    </ligand>
</feature>
<evidence type="ECO:0000256" key="1">
    <source>
        <dbReference type="ARBA" id="ARBA00001043"/>
    </source>
</evidence>
<dbReference type="EC" id="3.5.2.17" evidence="8"/>
<accession>A0AAV4ZWX3</accession>
<keyword evidence="6 8" id="KW-0378">Hydrolase</keyword>
<dbReference type="InterPro" id="IPR036817">
    <property type="entry name" value="Transthyretin/HIU_hydrolase_sf"/>
</dbReference>
<dbReference type="GO" id="GO:0006144">
    <property type="term" value="P:purine nucleobase metabolic process"/>
    <property type="evidence" value="ECO:0007669"/>
    <property type="project" value="UniProtKB-KW"/>
</dbReference>
<dbReference type="RefSeq" id="WP_066922683.1">
    <property type="nucleotide sequence ID" value="NZ_BPQO01000048.1"/>
</dbReference>
<evidence type="ECO:0000256" key="8">
    <source>
        <dbReference type="RuleBase" id="RU361270"/>
    </source>
</evidence>
<protein>
    <recommendedName>
        <fullName evidence="8">5-hydroxyisourate hydrolase</fullName>
        <shortName evidence="8">HIU hydrolase</shortName>
        <shortName evidence="8">HIUHase</shortName>
        <ecNumber evidence="8">3.5.2.17</ecNumber>
    </recommendedName>
</protein>
<dbReference type="EMBL" id="BPQO01000048">
    <property type="protein sequence ID" value="GJD92552.1"/>
    <property type="molecule type" value="Genomic_DNA"/>
</dbReference>
<feature type="binding site" evidence="7">
    <location>
        <position position="46"/>
    </location>
    <ligand>
        <name>substrate</name>
    </ligand>
</feature>
<feature type="domain" description="Transthyretin/hydroxyisourate hydrolase" evidence="9">
    <location>
        <begin position="4"/>
        <end position="118"/>
    </location>
</feature>
<comment type="subunit">
    <text evidence="4 8">Homotetramer.</text>
</comment>
<comment type="function">
    <text evidence="2">Catalyzes the hydrolysis of 5-hydroxyisourate (HIU) to 2-oxo-4-hydroxy-4-carboxy-5-ureidoimidazoline (OHCU).</text>
</comment>
<dbReference type="PROSITE" id="PS00768">
    <property type="entry name" value="TRANSTHYRETIN_1"/>
    <property type="match status" value="1"/>
</dbReference>
<dbReference type="PRINTS" id="PR00189">
    <property type="entry name" value="TRNSTHYRETIN"/>
</dbReference>
<organism evidence="10 11">
    <name type="scientific">Methylobacterium hispanicum</name>
    <dbReference type="NCBI Taxonomy" id="270350"/>
    <lineage>
        <taxon>Bacteria</taxon>
        <taxon>Pseudomonadati</taxon>
        <taxon>Pseudomonadota</taxon>
        <taxon>Alphaproteobacteria</taxon>
        <taxon>Hyphomicrobiales</taxon>
        <taxon>Methylobacteriaceae</taxon>
        <taxon>Methylobacterium</taxon>
    </lineage>
</organism>
<dbReference type="InterPro" id="IPR023416">
    <property type="entry name" value="Transthyretin/HIU_hydrolase_d"/>
</dbReference>
<feature type="binding site" evidence="7">
    <location>
        <position position="7"/>
    </location>
    <ligand>
        <name>substrate</name>
    </ligand>
</feature>
<reference evidence="10" key="2">
    <citation type="submission" date="2021-08" db="EMBL/GenBank/DDBJ databases">
        <authorList>
            <person name="Tani A."/>
            <person name="Ola A."/>
            <person name="Ogura Y."/>
            <person name="Katsura K."/>
            <person name="Hayashi T."/>
        </authorList>
    </citation>
    <scope>NUCLEOTIDE SEQUENCE</scope>
    <source>
        <strain evidence="10">DSM 16372</strain>
    </source>
</reference>
<dbReference type="Pfam" id="PF00576">
    <property type="entry name" value="Transthyretin"/>
    <property type="match status" value="1"/>
</dbReference>
<comment type="caution">
    <text evidence="10">The sequence shown here is derived from an EMBL/GenBank/DDBJ whole genome shotgun (WGS) entry which is preliminary data.</text>
</comment>
<name>A0AAV4ZWX3_9HYPH</name>
<evidence type="ECO:0000256" key="4">
    <source>
        <dbReference type="ARBA" id="ARBA00011881"/>
    </source>
</evidence>
<proteinExistence type="inferred from homology"/>
<evidence type="ECO:0000259" key="9">
    <source>
        <dbReference type="Pfam" id="PF00576"/>
    </source>
</evidence>
<evidence type="ECO:0000313" key="10">
    <source>
        <dbReference type="EMBL" id="GJD92552.1"/>
    </source>
</evidence>
<evidence type="ECO:0000256" key="6">
    <source>
        <dbReference type="ARBA" id="ARBA00022801"/>
    </source>
</evidence>
<dbReference type="PANTHER" id="PTHR10395:SF7">
    <property type="entry name" value="5-HYDROXYISOURATE HYDROLASE"/>
    <property type="match status" value="1"/>
</dbReference>
<dbReference type="Gene3D" id="2.60.40.180">
    <property type="entry name" value="Transthyretin/hydroxyisourate hydrolase domain"/>
    <property type="match status" value="1"/>
</dbReference>
<dbReference type="InterPro" id="IPR023418">
    <property type="entry name" value="Thyroxine_BS"/>
</dbReference>